<evidence type="ECO:0000259" key="1">
    <source>
        <dbReference type="Pfam" id="PF10040"/>
    </source>
</evidence>
<dbReference type="Proteomes" id="UP000308167">
    <property type="component" value="Unassembled WGS sequence"/>
</dbReference>
<proteinExistence type="predicted"/>
<evidence type="ECO:0000313" key="2">
    <source>
        <dbReference type="EMBL" id="VTU08778.1"/>
    </source>
</evidence>
<protein>
    <submittedName>
        <fullName evidence="2">Uncharacterized conserved protein (DUF2276)</fullName>
    </submittedName>
</protein>
<dbReference type="RefSeq" id="WP_135710644.1">
    <property type="nucleotide sequence ID" value="NZ_CABFKI010000010.1"/>
</dbReference>
<name>A0ABY6TKU3_9PAST</name>
<reference evidence="2 3" key="1">
    <citation type="submission" date="2019-05" db="EMBL/GenBank/DDBJ databases">
        <authorList>
            <consortium name="Pathogen Informatics"/>
        </authorList>
    </citation>
    <scope>NUCLEOTIDE SEQUENCE [LARGE SCALE GENOMIC DNA]</scope>
    <source>
        <strain evidence="2 3">NM319</strain>
    </source>
</reference>
<dbReference type="InterPro" id="IPR019267">
    <property type="entry name" value="CRISPR-assoc_Cas6_C"/>
</dbReference>
<dbReference type="EMBL" id="CABFKI010000010">
    <property type="protein sequence ID" value="VTU08778.1"/>
    <property type="molecule type" value="Genomic_DNA"/>
</dbReference>
<dbReference type="Pfam" id="PF10040">
    <property type="entry name" value="CRISPR_Cas6"/>
    <property type="match status" value="1"/>
</dbReference>
<keyword evidence="3" id="KW-1185">Reference proteome</keyword>
<evidence type="ECO:0000313" key="3">
    <source>
        <dbReference type="Proteomes" id="UP000308167"/>
    </source>
</evidence>
<gene>
    <name evidence="2" type="ORF">SAMEA1410922_01617</name>
</gene>
<accession>A0ABY6TKU3</accession>
<organism evidence="2 3">
    <name type="scientific">Actinobacillus porcinus</name>
    <dbReference type="NCBI Taxonomy" id="51048"/>
    <lineage>
        <taxon>Bacteria</taxon>
        <taxon>Pseudomonadati</taxon>
        <taxon>Pseudomonadota</taxon>
        <taxon>Gammaproteobacteria</taxon>
        <taxon>Pasteurellales</taxon>
        <taxon>Pasteurellaceae</taxon>
        <taxon>Actinobacillus</taxon>
    </lineage>
</organism>
<dbReference type="Gene3D" id="3.30.70.1900">
    <property type="match status" value="1"/>
</dbReference>
<comment type="caution">
    <text evidence="2">The sequence shown here is derived from an EMBL/GenBank/DDBJ whole genome shotgun (WGS) entry which is preliminary data.</text>
</comment>
<feature type="domain" description="CRISPR-associated protein Cas6 C-terminal" evidence="1">
    <location>
        <begin position="180"/>
        <end position="301"/>
    </location>
</feature>
<sequence>MQNSLPIARYQFTFKVSEPIILPEYAGSTLRGAFGRALRKIACMTKQADCKGCPLYRTCPYTNIFETPAPETHQIQQFSQVPNGYIIEPPEWGAKEYQKGDIIHFNLVLFGRLVSQLSLIAFAFKRAFEYNIAGGKGELVDIAFFSQNQTACQSIFEQGNILDHQAEILIPTDLPNKMELEILTPLRLQDNGKPLKPNEINLNRFLISLAKRISLLSEFHHQPLNLDFDYLISLLPQVEDQKQLKWQDWTRYSSRQQQKMKLGGVIGKWEFHNVPNEWAKLLYIGQWLHNGKNATFGLGKYQITNL</sequence>
<dbReference type="GeneID" id="86155995"/>